<reference evidence="3" key="1">
    <citation type="submission" date="2017-01" db="EMBL/GenBank/DDBJ databases">
        <title>Comparative genomics of anhydrobiosis in the tardigrade Hypsibius dujardini.</title>
        <authorList>
            <person name="Yoshida Y."/>
            <person name="Koutsovoulos G."/>
            <person name="Laetsch D."/>
            <person name="Stevens L."/>
            <person name="Kumar S."/>
            <person name="Horikawa D."/>
            <person name="Ishino K."/>
            <person name="Komine S."/>
            <person name="Tomita M."/>
            <person name="Blaxter M."/>
            <person name="Arakawa K."/>
        </authorList>
    </citation>
    <scope>NUCLEOTIDE SEQUENCE [LARGE SCALE GENOMIC DNA]</scope>
    <source>
        <strain evidence="3">Z151</strain>
    </source>
</reference>
<proteinExistence type="predicted"/>
<organism evidence="2 3">
    <name type="scientific">Hypsibius exemplaris</name>
    <name type="common">Freshwater tardigrade</name>
    <dbReference type="NCBI Taxonomy" id="2072580"/>
    <lineage>
        <taxon>Eukaryota</taxon>
        <taxon>Metazoa</taxon>
        <taxon>Ecdysozoa</taxon>
        <taxon>Tardigrada</taxon>
        <taxon>Eutardigrada</taxon>
        <taxon>Parachela</taxon>
        <taxon>Hypsibioidea</taxon>
        <taxon>Hypsibiidae</taxon>
        <taxon>Hypsibius</taxon>
    </lineage>
</organism>
<dbReference type="OrthoDB" id="10593972at2759"/>
<dbReference type="Proteomes" id="UP000192578">
    <property type="component" value="Unassembled WGS sequence"/>
</dbReference>
<evidence type="ECO:0000256" key="1">
    <source>
        <dbReference type="SAM" id="SignalP"/>
    </source>
</evidence>
<protein>
    <submittedName>
        <fullName evidence="2">Uncharacterized protein</fullName>
    </submittedName>
</protein>
<feature type="signal peptide" evidence="1">
    <location>
        <begin position="1"/>
        <end position="16"/>
    </location>
</feature>
<keyword evidence="1" id="KW-0732">Signal</keyword>
<gene>
    <name evidence="2" type="ORF">BV898_16024</name>
</gene>
<dbReference type="EMBL" id="MTYJ01000231">
    <property type="protein sequence ID" value="OWA51545.1"/>
    <property type="molecule type" value="Genomic_DNA"/>
</dbReference>
<sequence>MNSLSIALTFTAIAWASPVFTAPAMNMNATDSSVFVSPSPIDASRDAVNNTGLPGAQGGAWVSNNSVAAMGDANMNRNQPLVANNVVPAIAPMAFFDSFGAVINTENLTSAANARPAVMQAAVPQAAIAKASGMIPQAQGNMFANNDMRVKRDVPAVGQPMSTASVQTIVGSQQVNQSFATGDGPIVAVLPAGSNFSATWDLNSGASPTIRFASIQQTSTPSSMAMPPVVLVAAQSESTSTSTVSTSQIAETSSGVDSQLVKVPMILPVGVPINANQSILDASAPVLVGGGMVASNGGAQVSRPVVDSDRVVIQQNHRIEFQLIDLQMNNSANTVLIQNIAVSVRVTAGVITPAAAVNQNLSVIGAPNNLTPVMAAPETTSGVQQVFNGTYNTSIDNKVHVGRTITQDLCGQISDKAFMTVVIQPLSNADAPNFPQQQSYTCVINLNFPTAVRSTESFWSDTLQCNSGLINGFSYRLWYRVRQYNIDWANCQQNRPNPISLS</sequence>
<dbReference type="AlphaFoldDB" id="A0A9X6RL37"/>
<name>A0A9X6RL37_HYPEX</name>
<accession>A0A9X6RL37</accession>
<keyword evidence="3" id="KW-1185">Reference proteome</keyword>
<evidence type="ECO:0000313" key="2">
    <source>
        <dbReference type="EMBL" id="OWA51545.1"/>
    </source>
</evidence>
<comment type="caution">
    <text evidence="2">The sequence shown here is derived from an EMBL/GenBank/DDBJ whole genome shotgun (WGS) entry which is preliminary data.</text>
</comment>
<feature type="chain" id="PRO_5040786182" evidence="1">
    <location>
        <begin position="17"/>
        <end position="502"/>
    </location>
</feature>
<evidence type="ECO:0000313" key="3">
    <source>
        <dbReference type="Proteomes" id="UP000192578"/>
    </source>
</evidence>